<dbReference type="AlphaFoldDB" id="A0AB34JKS2"/>
<feature type="domain" description="Thioesterase" evidence="2">
    <location>
        <begin position="108"/>
        <end position="253"/>
    </location>
</feature>
<evidence type="ECO:0000313" key="3">
    <source>
        <dbReference type="EMBL" id="KAL1521578.1"/>
    </source>
</evidence>
<dbReference type="EMBL" id="JBGBPQ010000007">
    <property type="protein sequence ID" value="KAL1521578.1"/>
    <property type="molecule type" value="Genomic_DNA"/>
</dbReference>
<dbReference type="PANTHER" id="PTHR11487">
    <property type="entry name" value="THIOESTERASE"/>
    <property type="match status" value="1"/>
</dbReference>
<comment type="similarity">
    <text evidence="1">Belongs to the thioesterase family.</text>
</comment>
<sequence>MPLSLQQLQALQADAMADDVDIELDKMSLWTAAEATAYFESGGAIEPPPPPPAFTAPFTRGTEATGTSPWLSCLEKKPDAAFRMVVFSWTGNRGGQGSAHNLRRAPLNWSQAAPAAEIYEISLPGRGMRQKEALVTDVNQLADAIASSLSAALSRGKPYAFVGFSFGAVLAWEVALRINSLQPSEGPALLCAVSSEGPSWTGRRGTQHTLGEQKFIDMLRRKGGTDFILKDAGMTKMYVPVIKADLALEETYTGANGRKVGVVTFAVVGTQPGRDKEKTKVQPEDAQLWLSDTSSPGSRLILLDNVDWYVLQEETGARAVIQEVSTFMLNV</sequence>
<dbReference type="InterPro" id="IPR029058">
    <property type="entry name" value="AB_hydrolase_fold"/>
</dbReference>
<dbReference type="Gene3D" id="3.40.50.1820">
    <property type="entry name" value="alpha/beta hydrolase"/>
    <property type="match status" value="1"/>
</dbReference>
<keyword evidence="4" id="KW-1185">Reference proteome</keyword>
<organism evidence="3 4">
    <name type="scientific">Prymnesium parvum</name>
    <name type="common">Toxic golden alga</name>
    <dbReference type="NCBI Taxonomy" id="97485"/>
    <lineage>
        <taxon>Eukaryota</taxon>
        <taxon>Haptista</taxon>
        <taxon>Haptophyta</taxon>
        <taxon>Prymnesiophyceae</taxon>
        <taxon>Prymnesiales</taxon>
        <taxon>Prymnesiaceae</taxon>
        <taxon>Prymnesium</taxon>
    </lineage>
</organism>
<dbReference type="InterPro" id="IPR001031">
    <property type="entry name" value="Thioesterase"/>
</dbReference>
<dbReference type="InterPro" id="IPR012223">
    <property type="entry name" value="TEII"/>
</dbReference>
<protein>
    <recommendedName>
        <fullName evidence="2">Thioesterase domain-containing protein</fullName>
    </recommendedName>
</protein>
<evidence type="ECO:0000256" key="1">
    <source>
        <dbReference type="ARBA" id="ARBA00007169"/>
    </source>
</evidence>
<evidence type="ECO:0000259" key="2">
    <source>
        <dbReference type="Pfam" id="PF00975"/>
    </source>
</evidence>
<reference evidence="3 4" key="1">
    <citation type="journal article" date="2024" name="Science">
        <title>Giant polyketide synthase enzymes in the biosynthesis of giant marine polyether toxins.</title>
        <authorList>
            <person name="Fallon T.R."/>
            <person name="Shende V.V."/>
            <person name="Wierzbicki I.H."/>
            <person name="Pendleton A.L."/>
            <person name="Watervoot N.F."/>
            <person name="Auber R.P."/>
            <person name="Gonzalez D.J."/>
            <person name="Wisecaver J.H."/>
            <person name="Moore B.S."/>
        </authorList>
    </citation>
    <scope>NUCLEOTIDE SEQUENCE [LARGE SCALE GENOMIC DNA]</scope>
    <source>
        <strain evidence="3 4">12B1</strain>
    </source>
</reference>
<evidence type="ECO:0000313" key="4">
    <source>
        <dbReference type="Proteomes" id="UP001515480"/>
    </source>
</evidence>
<name>A0AB34JKS2_PRYPA</name>
<dbReference type="GO" id="GO:0008610">
    <property type="term" value="P:lipid biosynthetic process"/>
    <property type="evidence" value="ECO:0007669"/>
    <property type="project" value="TreeGrafter"/>
</dbReference>
<dbReference type="Proteomes" id="UP001515480">
    <property type="component" value="Unassembled WGS sequence"/>
</dbReference>
<proteinExistence type="inferred from homology"/>
<gene>
    <name evidence="3" type="ORF">AB1Y20_021237</name>
</gene>
<accession>A0AB34JKS2</accession>
<comment type="caution">
    <text evidence="3">The sequence shown here is derived from an EMBL/GenBank/DDBJ whole genome shotgun (WGS) entry which is preliminary data.</text>
</comment>
<dbReference type="Pfam" id="PF00975">
    <property type="entry name" value="Thioesterase"/>
    <property type="match status" value="1"/>
</dbReference>
<dbReference type="SUPFAM" id="SSF53474">
    <property type="entry name" value="alpha/beta-Hydrolases"/>
    <property type="match status" value="1"/>
</dbReference>
<dbReference type="PANTHER" id="PTHR11487:SF0">
    <property type="entry name" value="S-ACYL FATTY ACID SYNTHASE THIOESTERASE, MEDIUM CHAIN"/>
    <property type="match status" value="1"/>
</dbReference>